<dbReference type="Pfam" id="PF06727">
    <property type="entry name" value="DUF1207"/>
    <property type="match status" value="1"/>
</dbReference>
<organism evidence="2 3">
    <name type="scientific">Marinicella sediminis</name>
    <dbReference type="NCBI Taxonomy" id="1792834"/>
    <lineage>
        <taxon>Bacteria</taxon>
        <taxon>Pseudomonadati</taxon>
        <taxon>Pseudomonadota</taxon>
        <taxon>Gammaproteobacteria</taxon>
        <taxon>Lysobacterales</taxon>
        <taxon>Marinicellaceae</taxon>
        <taxon>Marinicella</taxon>
    </lineage>
</organism>
<keyword evidence="3" id="KW-1185">Reference proteome</keyword>
<sequence length="319" mass="36376">MKTHTLLCLLLMPMSSTTVLAESSIEDQLNECQGIEDSTQRLSCYDNISARQTAHIQQPETRSDDPKPSAMPPFLADLNEPAVFVSFGELDFLGNQPQAVLLGIGKRQAVKSFDWLDDRPPLTFNIHGLIRSQFDVEQLDTRNNRGGALINTDFAVGGELVQTLNNWNWRLSYTHRSTHLGDEFLLDNPEFADQRINLSYETIQWQAHKPFGNWDIYAGLGLITRSEPGDLSEVMWQTGWQYQGTTFADHFKPLWAVDLTTWGAYDWNININMRAGVEIANLAQLPIQVYFEYFDGHSPYGQFYTEDLSYAGITIMQHW</sequence>
<dbReference type="InterPro" id="IPR009599">
    <property type="entry name" value="DUF1207"/>
</dbReference>
<comment type="caution">
    <text evidence="2">The sequence shown here is derived from an EMBL/GenBank/DDBJ whole genome shotgun (WGS) entry which is preliminary data.</text>
</comment>
<proteinExistence type="predicted"/>
<feature type="chain" id="PRO_5046909635" evidence="1">
    <location>
        <begin position="22"/>
        <end position="319"/>
    </location>
</feature>
<reference evidence="3" key="1">
    <citation type="journal article" date="2019" name="Int. J. Syst. Evol. Microbiol.">
        <title>The Global Catalogue of Microorganisms (GCM) 10K type strain sequencing project: providing services to taxonomists for standard genome sequencing and annotation.</title>
        <authorList>
            <consortium name="The Broad Institute Genomics Platform"/>
            <consortium name="The Broad Institute Genome Sequencing Center for Infectious Disease"/>
            <person name="Wu L."/>
            <person name="Ma J."/>
        </authorList>
    </citation>
    <scope>NUCLEOTIDE SEQUENCE [LARGE SCALE GENOMIC DNA]</scope>
    <source>
        <strain evidence="3">KCTC 42953</strain>
    </source>
</reference>
<name>A0ABV7JDI5_9GAMM</name>
<evidence type="ECO:0000256" key="1">
    <source>
        <dbReference type="SAM" id="SignalP"/>
    </source>
</evidence>
<dbReference type="RefSeq" id="WP_077410281.1">
    <property type="nucleotide sequence ID" value="NZ_MVBD01000002.1"/>
</dbReference>
<feature type="signal peptide" evidence="1">
    <location>
        <begin position="1"/>
        <end position="21"/>
    </location>
</feature>
<gene>
    <name evidence="2" type="ORF">ACFODZ_04395</name>
</gene>
<dbReference type="Proteomes" id="UP001595533">
    <property type="component" value="Unassembled WGS sequence"/>
</dbReference>
<evidence type="ECO:0000313" key="2">
    <source>
        <dbReference type="EMBL" id="MFC3193482.1"/>
    </source>
</evidence>
<accession>A0ABV7JDI5</accession>
<protein>
    <submittedName>
        <fullName evidence="2">DUF1207 domain-containing protein</fullName>
    </submittedName>
</protein>
<keyword evidence="1" id="KW-0732">Signal</keyword>
<dbReference type="EMBL" id="JBHRTS010000002">
    <property type="protein sequence ID" value="MFC3193482.1"/>
    <property type="molecule type" value="Genomic_DNA"/>
</dbReference>
<evidence type="ECO:0000313" key="3">
    <source>
        <dbReference type="Proteomes" id="UP001595533"/>
    </source>
</evidence>